<accession>A0AAN6W0M2</accession>
<feature type="region of interest" description="Disordered" evidence="4">
    <location>
        <begin position="94"/>
        <end position="143"/>
    </location>
</feature>
<dbReference type="CDD" id="cd00118">
    <property type="entry name" value="LysM"/>
    <property type="match status" value="2"/>
</dbReference>
<dbReference type="AlphaFoldDB" id="A0AAN6W0M2"/>
<dbReference type="PANTHER" id="PTHR34997:SF1">
    <property type="entry name" value="PEPTIDOGLYCAN-BINDING LYSIN DOMAIN"/>
    <property type="match status" value="1"/>
</dbReference>
<evidence type="ECO:0000256" key="3">
    <source>
        <dbReference type="ARBA" id="ARBA00044955"/>
    </source>
</evidence>
<evidence type="ECO:0000256" key="4">
    <source>
        <dbReference type="SAM" id="MobiDB-lite"/>
    </source>
</evidence>
<keyword evidence="8" id="KW-1185">Reference proteome</keyword>
<organism evidence="7 8">
    <name type="scientific">Triangularia setosa</name>
    <dbReference type="NCBI Taxonomy" id="2587417"/>
    <lineage>
        <taxon>Eukaryota</taxon>
        <taxon>Fungi</taxon>
        <taxon>Dikarya</taxon>
        <taxon>Ascomycota</taxon>
        <taxon>Pezizomycotina</taxon>
        <taxon>Sordariomycetes</taxon>
        <taxon>Sordariomycetidae</taxon>
        <taxon>Sordariales</taxon>
        <taxon>Podosporaceae</taxon>
        <taxon>Triangularia</taxon>
    </lineage>
</organism>
<proteinExistence type="inferred from homology"/>
<reference evidence="7" key="2">
    <citation type="submission" date="2023-05" db="EMBL/GenBank/DDBJ databases">
        <authorList>
            <consortium name="Lawrence Berkeley National Laboratory"/>
            <person name="Steindorff A."/>
            <person name="Hensen N."/>
            <person name="Bonometti L."/>
            <person name="Westerberg I."/>
            <person name="Brannstrom I.O."/>
            <person name="Guillou S."/>
            <person name="Cros-Aarteil S."/>
            <person name="Calhoun S."/>
            <person name="Haridas S."/>
            <person name="Kuo A."/>
            <person name="Mondo S."/>
            <person name="Pangilinan J."/>
            <person name="Riley R."/>
            <person name="Labutti K."/>
            <person name="Andreopoulos B."/>
            <person name="Lipzen A."/>
            <person name="Chen C."/>
            <person name="Yanf M."/>
            <person name="Daum C."/>
            <person name="Ng V."/>
            <person name="Clum A."/>
            <person name="Ohm R."/>
            <person name="Martin F."/>
            <person name="Silar P."/>
            <person name="Natvig D."/>
            <person name="Lalanne C."/>
            <person name="Gautier V."/>
            <person name="Ament-Velasquez S.L."/>
            <person name="Kruys A."/>
            <person name="Hutchinson M.I."/>
            <person name="Powell A.J."/>
            <person name="Barry K."/>
            <person name="Miller A.N."/>
            <person name="Grigoriev I.V."/>
            <person name="Debuchy R."/>
            <person name="Gladieux P."/>
            <person name="Thoren M.H."/>
            <person name="Johannesson H."/>
        </authorList>
    </citation>
    <scope>NUCLEOTIDE SEQUENCE</scope>
    <source>
        <strain evidence="7">CBS 892.96</strain>
    </source>
</reference>
<evidence type="ECO:0000256" key="2">
    <source>
        <dbReference type="ARBA" id="ARBA00023026"/>
    </source>
</evidence>
<dbReference type="PANTHER" id="PTHR34997">
    <property type="entry name" value="AM15"/>
    <property type="match status" value="1"/>
</dbReference>
<feature type="domain" description="LysM" evidence="6">
    <location>
        <begin position="156"/>
        <end position="202"/>
    </location>
</feature>
<reference evidence="7" key="1">
    <citation type="journal article" date="2023" name="Mol. Phylogenet. Evol.">
        <title>Genome-scale phylogeny and comparative genomics of the fungal order Sordariales.</title>
        <authorList>
            <person name="Hensen N."/>
            <person name="Bonometti L."/>
            <person name="Westerberg I."/>
            <person name="Brannstrom I.O."/>
            <person name="Guillou S."/>
            <person name="Cros-Aarteil S."/>
            <person name="Calhoun S."/>
            <person name="Haridas S."/>
            <person name="Kuo A."/>
            <person name="Mondo S."/>
            <person name="Pangilinan J."/>
            <person name="Riley R."/>
            <person name="LaButti K."/>
            <person name="Andreopoulos B."/>
            <person name="Lipzen A."/>
            <person name="Chen C."/>
            <person name="Yan M."/>
            <person name="Daum C."/>
            <person name="Ng V."/>
            <person name="Clum A."/>
            <person name="Steindorff A."/>
            <person name="Ohm R.A."/>
            <person name="Martin F."/>
            <person name="Silar P."/>
            <person name="Natvig D.O."/>
            <person name="Lalanne C."/>
            <person name="Gautier V."/>
            <person name="Ament-Velasquez S.L."/>
            <person name="Kruys A."/>
            <person name="Hutchinson M.I."/>
            <person name="Powell A.J."/>
            <person name="Barry K."/>
            <person name="Miller A.N."/>
            <person name="Grigoriev I.V."/>
            <person name="Debuchy R."/>
            <person name="Gladieux P."/>
            <person name="Hiltunen Thoren M."/>
            <person name="Johannesson H."/>
        </authorList>
    </citation>
    <scope>NUCLEOTIDE SEQUENCE</scope>
    <source>
        <strain evidence="7">CBS 892.96</strain>
    </source>
</reference>
<dbReference type="GO" id="GO:0008061">
    <property type="term" value="F:chitin binding"/>
    <property type="evidence" value="ECO:0007669"/>
    <property type="project" value="UniProtKB-KW"/>
</dbReference>
<feature type="chain" id="PRO_5043028983" description="LysM domain-containing protein" evidence="5">
    <location>
        <begin position="20"/>
        <end position="204"/>
    </location>
</feature>
<comment type="caution">
    <text evidence="7">The sequence shown here is derived from an EMBL/GenBank/DDBJ whole genome shotgun (WGS) entry which is preliminary data.</text>
</comment>
<evidence type="ECO:0000313" key="8">
    <source>
        <dbReference type="Proteomes" id="UP001302321"/>
    </source>
</evidence>
<gene>
    <name evidence="7" type="ORF">QBC36DRAFT_315088</name>
</gene>
<feature type="signal peptide" evidence="5">
    <location>
        <begin position="1"/>
        <end position="19"/>
    </location>
</feature>
<dbReference type="Gene3D" id="3.10.350.10">
    <property type="entry name" value="LysM domain"/>
    <property type="match status" value="2"/>
</dbReference>
<evidence type="ECO:0000259" key="6">
    <source>
        <dbReference type="PROSITE" id="PS51782"/>
    </source>
</evidence>
<dbReference type="SMART" id="SM00257">
    <property type="entry name" value="LysM"/>
    <property type="match status" value="2"/>
</dbReference>
<evidence type="ECO:0000256" key="5">
    <source>
        <dbReference type="SAM" id="SignalP"/>
    </source>
</evidence>
<comment type="similarity">
    <text evidence="3">Belongs to the secreted LysM effector family.</text>
</comment>
<keyword evidence="1" id="KW-0147">Chitin-binding</keyword>
<feature type="compositionally biased region" description="Polar residues" evidence="4">
    <location>
        <begin position="106"/>
        <end position="122"/>
    </location>
</feature>
<name>A0AAN6W0M2_9PEZI</name>
<evidence type="ECO:0000313" key="7">
    <source>
        <dbReference type="EMBL" id="KAK4172182.1"/>
    </source>
</evidence>
<evidence type="ECO:0000256" key="1">
    <source>
        <dbReference type="ARBA" id="ARBA00022669"/>
    </source>
</evidence>
<dbReference type="InterPro" id="IPR052210">
    <property type="entry name" value="LysM1-like"/>
</dbReference>
<protein>
    <recommendedName>
        <fullName evidence="6">LysM domain-containing protein</fullName>
    </recommendedName>
</protein>
<dbReference type="EMBL" id="MU866456">
    <property type="protein sequence ID" value="KAK4172182.1"/>
    <property type="molecule type" value="Genomic_DNA"/>
</dbReference>
<sequence>MKFALSTALLTGLASLASAQSPQMPGLDPNCNRYHYVQSGDTCAVIASINGISVPQFLSWNSEINGECTNLWLNYFVCTGVSATTSTAVGGTTATQTSNAGGGGTTENPTSTVGNGGTTENPTSTAGGGGTATTTGGSIPTNTSPAMPGLPASCWLFHTVGAGDTCEVIVSRYGISLGAFYAWNPEINTTCTNLWLGFAVCVGA</sequence>
<dbReference type="PROSITE" id="PS51782">
    <property type="entry name" value="LYSM"/>
    <property type="match status" value="2"/>
</dbReference>
<keyword evidence="2" id="KW-0843">Virulence</keyword>
<dbReference type="Proteomes" id="UP001302321">
    <property type="component" value="Unassembled WGS sequence"/>
</dbReference>
<dbReference type="Pfam" id="PF01476">
    <property type="entry name" value="LysM"/>
    <property type="match status" value="2"/>
</dbReference>
<dbReference type="InterPro" id="IPR018392">
    <property type="entry name" value="LysM"/>
</dbReference>
<dbReference type="InterPro" id="IPR036779">
    <property type="entry name" value="LysM_dom_sf"/>
</dbReference>
<feature type="domain" description="LysM" evidence="6">
    <location>
        <begin position="33"/>
        <end position="79"/>
    </location>
</feature>
<keyword evidence="5" id="KW-0732">Signal</keyword>
<dbReference type="SUPFAM" id="SSF54106">
    <property type="entry name" value="LysM domain"/>
    <property type="match status" value="2"/>
</dbReference>